<dbReference type="AlphaFoldDB" id="A0A0C3K2K1"/>
<keyword evidence="2" id="KW-1185">Reference proteome</keyword>
<organism evidence="1 2">
    <name type="scientific">Tulasnella calospora MUT 4182</name>
    <dbReference type="NCBI Taxonomy" id="1051891"/>
    <lineage>
        <taxon>Eukaryota</taxon>
        <taxon>Fungi</taxon>
        <taxon>Dikarya</taxon>
        <taxon>Basidiomycota</taxon>
        <taxon>Agaricomycotina</taxon>
        <taxon>Agaricomycetes</taxon>
        <taxon>Cantharellales</taxon>
        <taxon>Tulasnellaceae</taxon>
        <taxon>Tulasnella</taxon>
    </lineage>
</organism>
<protein>
    <recommendedName>
        <fullName evidence="3">Endonuclease/exonuclease/phosphatase domain-containing protein</fullName>
    </recommendedName>
</protein>
<evidence type="ECO:0000313" key="1">
    <source>
        <dbReference type="EMBL" id="KIO15648.1"/>
    </source>
</evidence>
<dbReference type="SUPFAM" id="SSF56219">
    <property type="entry name" value="DNase I-like"/>
    <property type="match status" value="1"/>
</dbReference>
<dbReference type="STRING" id="1051891.A0A0C3K2K1"/>
<proteinExistence type="predicted"/>
<dbReference type="OrthoDB" id="276515at2759"/>
<accession>A0A0C3K2K1</accession>
<gene>
    <name evidence="1" type="ORF">M407DRAFT_207767</name>
</gene>
<dbReference type="InterPro" id="IPR036691">
    <property type="entry name" value="Endo/exonu/phosph_ase_sf"/>
</dbReference>
<dbReference type="Proteomes" id="UP000054248">
    <property type="component" value="Unassembled WGS sequence"/>
</dbReference>
<dbReference type="Gene3D" id="3.60.10.10">
    <property type="entry name" value="Endonuclease/exonuclease/phosphatase"/>
    <property type="match status" value="1"/>
</dbReference>
<sequence length="106" mass="12036">MRVVSWNLRFDSQPDTIDVEDSLKSIPDPLEAPKFMGKKGEQPWSIRRIRVAQELGSNIVIAAFQEALKRQVTDLAKLLGDEWEWAGRSSCHLLGASLMEPRFRLG</sequence>
<name>A0A0C3K2K1_9AGAM</name>
<reference evidence="2" key="2">
    <citation type="submission" date="2015-01" db="EMBL/GenBank/DDBJ databases">
        <title>Evolutionary Origins and Diversification of the Mycorrhizal Mutualists.</title>
        <authorList>
            <consortium name="DOE Joint Genome Institute"/>
            <consortium name="Mycorrhizal Genomics Consortium"/>
            <person name="Kohler A."/>
            <person name="Kuo A."/>
            <person name="Nagy L.G."/>
            <person name="Floudas D."/>
            <person name="Copeland A."/>
            <person name="Barry K.W."/>
            <person name="Cichocki N."/>
            <person name="Veneault-Fourrey C."/>
            <person name="LaButti K."/>
            <person name="Lindquist E.A."/>
            <person name="Lipzen A."/>
            <person name="Lundell T."/>
            <person name="Morin E."/>
            <person name="Murat C."/>
            <person name="Riley R."/>
            <person name="Ohm R."/>
            <person name="Sun H."/>
            <person name="Tunlid A."/>
            <person name="Henrissat B."/>
            <person name="Grigoriev I.V."/>
            <person name="Hibbett D.S."/>
            <person name="Martin F."/>
        </authorList>
    </citation>
    <scope>NUCLEOTIDE SEQUENCE [LARGE SCALE GENOMIC DNA]</scope>
    <source>
        <strain evidence="2">MUT 4182</strain>
    </source>
</reference>
<evidence type="ECO:0000313" key="2">
    <source>
        <dbReference type="Proteomes" id="UP000054248"/>
    </source>
</evidence>
<reference evidence="1 2" key="1">
    <citation type="submission" date="2014-04" db="EMBL/GenBank/DDBJ databases">
        <authorList>
            <consortium name="DOE Joint Genome Institute"/>
            <person name="Kuo A."/>
            <person name="Girlanda M."/>
            <person name="Perotto S."/>
            <person name="Kohler A."/>
            <person name="Nagy L.G."/>
            <person name="Floudas D."/>
            <person name="Copeland A."/>
            <person name="Barry K.W."/>
            <person name="Cichocki N."/>
            <person name="Veneault-Fourrey C."/>
            <person name="LaButti K."/>
            <person name="Lindquist E.A."/>
            <person name="Lipzen A."/>
            <person name="Lundell T."/>
            <person name="Morin E."/>
            <person name="Murat C."/>
            <person name="Sun H."/>
            <person name="Tunlid A."/>
            <person name="Henrissat B."/>
            <person name="Grigoriev I.V."/>
            <person name="Hibbett D.S."/>
            <person name="Martin F."/>
            <person name="Nordberg H.P."/>
            <person name="Cantor M.N."/>
            <person name="Hua S.X."/>
        </authorList>
    </citation>
    <scope>NUCLEOTIDE SEQUENCE [LARGE SCALE GENOMIC DNA]</scope>
    <source>
        <strain evidence="1 2">MUT 4182</strain>
    </source>
</reference>
<evidence type="ECO:0008006" key="3">
    <source>
        <dbReference type="Google" id="ProtNLM"/>
    </source>
</evidence>
<dbReference type="EMBL" id="KN823900">
    <property type="protein sequence ID" value="KIO15648.1"/>
    <property type="molecule type" value="Genomic_DNA"/>
</dbReference>
<dbReference type="HOGENOM" id="CLU_2320769_0_0_1"/>